<gene>
    <name evidence="5" type="ORF">GRX66_16660</name>
</gene>
<evidence type="ECO:0000256" key="3">
    <source>
        <dbReference type="ARBA" id="ARBA00038502"/>
    </source>
</evidence>
<evidence type="ECO:0000256" key="2">
    <source>
        <dbReference type="ARBA" id="ARBA00023315"/>
    </source>
</evidence>
<reference evidence="5 6" key="1">
    <citation type="submission" date="2019-12" db="EMBL/GenBank/DDBJ databases">
        <title>Isolation and characterization of three novel carbon monoxide-oxidizing members of Halobacteria from salione crusts and soils.</title>
        <authorList>
            <person name="Myers M.R."/>
            <person name="King G.M."/>
        </authorList>
    </citation>
    <scope>NUCLEOTIDE SEQUENCE [LARGE SCALE GENOMIC DNA]</scope>
    <source>
        <strain evidence="5 6">PCN9</strain>
    </source>
</reference>
<dbReference type="Proteomes" id="UP000471521">
    <property type="component" value="Unassembled WGS sequence"/>
</dbReference>
<dbReference type="PROSITE" id="PS51186">
    <property type="entry name" value="GNAT"/>
    <property type="match status" value="1"/>
</dbReference>
<dbReference type="PANTHER" id="PTHR43792:SF8">
    <property type="entry name" value="[RIBOSOMAL PROTEIN US5]-ALANINE N-ACETYLTRANSFERASE"/>
    <property type="match status" value="1"/>
</dbReference>
<comment type="similarity">
    <text evidence="3">Belongs to the acetyltransferase family. RimJ subfamily.</text>
</comment>
<proteinExistence type="inferred from homology"/>
<keyword evidence="6" id="KW-1185">Reference proteome</keyword>
<dbReference type="GO" id="GO:0016747">
    <property type="term" value="F:acyltransferase activity, transferring groups other than amino-acyl groups"/>
    <property type="evidence" value="ECO:0007669"/>
    <property type="project" value="InterPro"/>
</dbReference>
<dbReference type="Pfam" id="PF13302">
    <property type="entry name" value="Acetyltransf_3"/>
    <property type="match status" value="1"/>
</dbReference>
<dbReference type="EMBL" id="WUUU01000208">
    <property type="protein sequence ID" value="MXR22141.1"/>
    <property type="molecule type" value="Genomic_DNA"/>
</dbReference>
<evidence type="ECO:0000259" key="4">
    <source>
        <dbReference type="PROSITE" id="PS51186"/>
    </source>
</evidence>
<dbReference type="OrthoDB" id="120213at2157"/>
<dbReference type="InterPro" id="IPR000182">
    <property type="entry name" value="GNAT_dom"/>
</dbReference>
<dbReference type="Gene3D" id="3.40.630.30">
    <property type="match status" value="1"/>
</dbReference>
<evidence type="ECO:0000313" key="6">
    <source>
        <dbReference type="Proteomes" id="UP000471521"/>
    </source>
</evidence>
<dbReference type="InterPro" id="IPR016181">
    <property type="entry name" value="Acyl_CoA_acyltransferase"/>
</dbReference>
<protein>
    <submittedName>
        <fullName evidence="5">GNAT family N-acetyltransferase</fullName>
    </submittedName>
</protein>
<dbReference type="AlphaFoldDB" id="A0A6B0SRG9"/>
<dbReference type="RefSeq" id="WP_159527525.1">
    <property type="nucleotide sequence ID" value="NZ_WUUU01000208.1"/>
</dbReference>
<feature type="domain" description="N-acetyltransferase" evidence="4">
    <location>
        <begin position="12"/>
        <end position="174"/>
    </location>
</feature>
<keyword evidence="1 5" id="KW-0808">Transferase</keyword>
<evidence type="ECO:0000256" key="1">
    <source>
        <dbReference type="ARBA" id="ARBA00022679"/>
    </source>
</evidence>
<sequence length="183" mass="20314">MPGPVFLSGDSVTLRPPERGDLDAIQRWMNDPELWRPALDAKPMNGALAEEFFETTLTTEDDVKLVVCVDDEPVGMVSLTASQYGPTATDRARSMELAYHLDPEFHGEGYGSEAAGLVVEYGFTDLNLNRIEASAGAFNDASQGLLESLGFQREGARRDAAYYRGDYYDMLTYGLLREEWDGR</sequence>
<dbReference type="PANTHER" id="PTHR43792">
    <property type="entry name" value="GNAT FAMILY, PUTATIVE (AFU_ORTHOLOGUE AFUA_3G00765)-RELATED-RELATED"/>
    <property type="match status" value="1"/>
</dbReference>
<name>A0A6B0SRG9_9EURY</name>
<dbReference type="InterPro" id="IPR051531">
    <property type="entry name" value="N-acetyltransferase"/>
</dbReference>
<dbReference type="SUPFAM" id="SSF55729">
    <property type="entry name" value="Acyl-CoA N-acyltransferases (Nat)"/>
    <property type="match status" value="1"/>
</dbReference>
<keyword evidence="2" id="KW-0012">Acyltransferase</keyword>
<accession>A0A6B0SRG9</accession>
<evidence type="ECO:0000313" key="5">
    <source>
        <dbReference type="EMBL" id="MXR22141.1"/>
    </source>
</evidence>
<organism evidence="5 6">
    <name type="scientific">Halobacterium bonnevillei</name>
    <dbReference type="NCBI Taxonomy" id="2692200"/>
    <lineage>
        <taxon>Archaea</taxon>
        <taxon>Methanobacteriati</taxon>
        <taxon>Methanobacteriota</taxon>
        <taxon>Stenosarchaea group</taxon>
        <taxon>Halobacteria</taxon>
        <taxon>Halobacteriales</taxon>
        <taxon>Halobacteriaceae</taxon>
        <taxon>Halobacterium</taxon>
    </lineage>
</organism>
<comment type="caution">
    <text evidence="5">The sequence shown here is derived from an EMBL/GenBank/DDBJ whole genome shotgun (WGS) entry which is preliminary data.</text>
</comment>